<dbReference type="Proteomes" id="UP000314294">
    <property type="component" value="Unassembled WGS sequence"/>
</dbReference>
<organism evidence="2 3">
    <name type="scientific">Liparis tanakae</name>
    <name type="common">Tanaka's snailfish</name>
    <dbReference type="NCBI Taxonomy" id="230148"/>
    <lineage>
        <taxon>Eukaryota</taxon>
        <taxon>Metazoa</taxon>
        <taxon>Chordata</taxon>
        <taxon>Craniata</taxon>
        <taxon>Vertebrata</taxon>
        <taxon>Euteleostomi</taxon>
        <taxon>Actinopterygii</taxon>
        <taxon>Neopterygii</taxon>
        <taxon>Teleostei</taxon>
        <taxon>Neoteleostei</taxon>
        <taxon>Acanthomorphata</taxon>
        <taxon>Eupercaria</taxon>
        <taxon>Perciformes</taxon>
        <taxon>Cottioidei</taxon>
        <taxon>Cottales</taxon>
        <taxon>Liparidae</taxon>
        <taxon>Liparis</taxon>
    </lineage>
</organism>
<evidence type="ECO:0000313" key="2">
    <source>
        <dbReference type="EMBL" id="TNN40652.1"/>
    </source>
</evidence>
<dbReference type="EMBL" id="SRLO01001171">
    <property type="protein sequence ID" value="TNN40652.1"/>
    <property type="molecule type" value="Genomic_DNA"/>
</dbReference>
<dbReference type="OrthoDB" id="10580136at2759"/>
<feature type="region of interest" description="Disordered" evidence="1">
    <location>
        <begin position="51"/>
        <end position="97"/>
    </location>
</feature>
<evidence type="ECO:0000313" key="3">
    <source>
        <dbReference type="Proteomes" id="UP000314294"/>
    </source>
</evidence>
<keyword evidence="3" id="KW-1185">Reference proteome</keyword>
<accession>A0A4Z2FK39</accession>
<comment type="caution">
    <text evidence="2">The sequence shown here is derived from an EMBL/GenBank/DDBJ whole genome shotgun (WGS) entry which is preliminary data.</text>
</comment>
<name>A0A4Z2FK39_9TELE</name>
<sequence length="106" mass="11166">MGDVGVTVRLLNAACGETSERLEDRSATGARQRASDRTMCVGTVYVEVAGQSGSCRSSEERSKVNFHRSSASLPSPGGVPPHENLQTNGQEARNTPTTLFLAASSL</sequence>
<proteinExistence type="predicted"/>
<dbReference type="AlphaFoldDB" id="A0A4Z2FK39"/>
<gene>
    <name evidence="2" type="ORF">EYF80_049191</name>
</gene>
<feature type="compositionally biased region" description="Polar residues" evidence="1">
    <location>
        <begin position="84"/>
        <end position="97"/>
    </location>
</feature>
<reference evidence="2 3" key="1">
    <citation type="submission" date="2019-03" db="EMBL/GenBank/DDBJ databases">
        <title>First draft genome of Liparis tanakae, snailfish: a comprehensive survey of snailfish specific genes.</title>
        <authorList>
            <person name="Kim W."/>
            <person name="Song I."/>
            <person name="Jeong J.-H."/>
            <person name="Kim D."/>
            <person name="Kim S."/>
            <person name="Ryu S."/>
            <person name="Song J.Y."/>
            <person name="Lee S.K."/>
        </authorList>
    </citation>
    <scope>NUCLEOTIDE SEQUENCE [LARGE SCALE GENOMIC DNA]</scope>
    <source>
        <tissue evidence="2">Muscle</tissue>
    </source>
</reference>
<protein>
    <submittedName>
        <fullName evidence="2">Uncharacterized protein</fullName>
    </submittedName>
</protein>
<evidence type="ECO:0000256" key="1">
    <source>
        <dbReference type="SAM" id="MobiDB-lite"/>
    </source>
</evidence>